<proteinExistence type="inferred from homology"/>
<dbReference type="EC" id="6.3.4.19" evidence="6"/>
<accession>A0A1I6FRJ5</accession>
<comment type="function">
    <text evidence="6">Ligates lysine onto the cytidine present at position 34 of the AUA codon-specific tRNA(Ile) that contains the anticodon CAU, in an ATP-dependent manner. Cytidine is converted to lysidine, thus changing the amino acid specificity of the tRNA from methionine to isoleucine.</text>
</comment>
<keyword evidence="1 6" id="KW-0436">Ligase</keyword>
<dbReference type="InterPro" id="IPR012795">
    <property type="entry name" value="tRNA_Ile_lys_synt_N"/>
</dbReference>
<sequence>MSVTKASADLAEQFSRALHELGVVKPQSVIGLAVSGGGDSIAMMHMAARAVDPKRLRAVSVDHGLRPEASTEIALVVGQAQELGIAHTALGWDWDRKGNLQGAARQGRWAAMHDWAAQTGIDALLIGHTEDDQLETLLMRLARGSGIDGLTAMARVDLRDGLRVGRPLLGFARDALRDWLRAEQIGWCDDPSNDDPRFDRVRARQMYAQLETLGLTRKRLLQTIDHMQAAQRSLRVAARDFARLHVRQDAGDLIFDPVALDLSKDDAPRRVMAAAISWVASRTYKPRFESLIARVEQLRKGQKVTLAGCVLLPLRGGGARILREAAATLPYTRPTGCTLASMGIRWDQRWHLDGPVKDGLRVQALGDAGLRDCPDWRQCAMPQVSLLASPSVWLGDRLIAAPLAGLSNGWSAQIVADFHSGAFGIED</sequence>
<name>A0A1I6FRJ5_9RHOB</name>
<dbReference type="GO" id="GO:0005737">
    <property type="term" value="C:cytoplasm"/>
    <property type="evidence" value="ECO:0007669"/>
    <property type="project" value="UniProtKB-SubCell"/>
</dbReference>
<dbReference type="SUPFAM" id="SSF52402">
    <property type="entry name" value="Adenine nucleotide alpha hydrolases-like"/>
    <property type="match status" value="1"/>
</dbReference>
<comment type="similarity">
    <text evidence="6">Belongs to the tRNA(Ile)-lysidine synthase family.</text>
</comment>
<protein>
    <recommendedName>
        <fullName evidence="6">tRNA(Ile)-lysidine synthase</fullName>
        <ecNumber evidence="6">6.3.4.19</ecNumber>
    </recommendedName>
    <alternativeName>
        <fullName evidence="6">tRNA(Ile)-2-lysyl-cytidine synthase</fullName>
    </alternativeName>
    <alternativeName>
        <fullName evidence="6">tRNA(Ile)-lysidine synthetase</fullName>
    </alternativeName>
</protein>
<dbReference type="InterPro" id="IPR011063">
    <property type="entry name" value="TilS/TtcA_N"/>
</dbReference>
<comment type="domain">
    <text evidence="6">The N-terminal region contains the highly conserved SGGXDS motif, predicted to be a P-loop motif involved in ATP binding.</text>
</comment>
<dbReference type="Proteomes" id="UP000199478">
    <property type="component" value="Unassembled WGS sequence"/>
</dbReference>
<dbReference type="PANTHER" id="PTHR43033">
    <property type="entry name" value="TRNA(ILE)-LYSIDINE SYNTHASE-RELATED"/>
    <property type="match status" value="1"/>
</dbReference>
<dbReference type="OrthoDB" id="9807403at2"/>
<dbReference type="Gene3D" id="3.40.50.620">
    <property type="entry name" value="HUPs"/>
    <property type="match status" value="1"/>
</dbReference>
<evidence type="ECO:0000256" key="1">
    <source>
        <dbReference type="ARBA" id="ARBA00022598"/>
    </source>
</evidence>
<dbReference type="HAMAP" id="MF_01161">
    <property type="entry name" value="tRNA_Ile_lys_synt"/>
    <property type="match status" value="1"/>
</dbReference>
<keyword evidence="4 6" id="KW-0067">ATP-binding</keyword>
<evidence type="ECO:0000256" key="3">
    <source>
        <dbReference type="ARBA" id="ARBA00022741"/>
    </source>
</evidence>
<dbReference type="InterPro" id="IPR014729">
    <property type="entry name" value="Rossmann-like_a/b/a_fold"/>
</dbReference>
<evidence type="ECO:0000256" key="5">
    <source>
        <dbReference type="ARBA" id="ARBA00048539"/>
    </source>
</evidence>
<evidence type="ECO:0000256" key="2">
    <source>
        <dbReference type="ARBA" id="ARBA00022694"/>
    </source>
</evidence>
<dbReference type="PANTHER" id="PTHR43033:SF5">
    <property type="entry name" value="TRNA(ILE)-LYSIDINE SYNTHETASE"/>
    <property type="match status" value="1"/>
</dbReference>
<dbReference type="Pfam" id="PF01171">
    <property type="entry name" value="ATP_bind_3"/>
    <property type="match status" value="1"/>
</dbReference>
<evidence type="ECO:0000256" key="6">
    <source>
        <dbReference type="HAMAP-Rule" id="MF_01161"/>
    </source>
</evidence>
<dbReference type="GO" id="GO:0032267">
    <property type="term" value="F:tRNA(Ile)-lysidine synthase activity"/>
    <property type="evidence" value="ECO:0007669"/>
    <property type="project" value="UniProtKB-EC"/>
</dbReference>
<dbReference type="CDD" id="cd01992">
    <property type="entry name" value="TilS_N"/>
    <property type="match status" value="1"/>
</dbReference>
<dbReference type="InterPro" id="IPR012094">
    <property type="entry name" value="tRNA_Ile_lys_synt"/>
</dbReference>
<organism evidence="8 9">
    <name type="scientific">Yoonia tamlensis</name>
    <dbReference type="NCBI Taxonomy" id="390270"/>
    <lineage>
        <taxon>Bacteria</taxon>
        <taxon>Pseudomonadati</taxon>
        <taxon>Pseudomonadota</taxon>
        <taxon>Alphaproteobacteria</taxon>
        <taxon>Rhodobacterales</taxon>
        <taxon>Paracoccaceae</taxon>
        <taxon>Yoonia</taxon>
    </lineage>
</organism>
<dbReference type="EMBL" id="FOYP01000001">
    <property type="protein sequence ID" value="SFR32516.1"/>
    <property type="molecule type" value="Genomic_DNA"/>
</dbReference>
<feature type="binding site" evidence="6">
    <location>
        <begin position="35"/>
        <end position="40"/>
    </location>
    <ligand>
        <name>ATP</name>
        <dbReference type="ChEBI" id="CHEBI:30616"/>
    </ligand>
</feature>
<dbReference type="STRING" id="390270.SAMN04488005_0323"/>
<dbReference type="AlphaFoldDB" id="A0A1I6FRJ5"/>
<comment type="subcellular location">
    <subcellularLocation>
        <location evidence="6">Cytoplasm</location>
    </subcellularLocation>
</comment>
<evidence type="ECO:0000256" key="4">
    <source>
        <dbReference type="ARBA" id="ARBA00022840"/>
    </source>
</evidence>
<comment type="catalytic activity">
    <reaction evidence="5 6">
        <text>cytidine(34) in tRNA(Ile2) + L-lysine + ATP = lysidine(34) in tRNA(Ile2) + AMP + diphosphate + H(+)</text>
        <dbReference type="Rhea" id="RHEA:43744"/>
        <dbReference type="Rhea" id="RHEA-COMP:10625"/>
        <dbReference type="Rhea" id="RHEA-COMP:10670"/>
        <dbReference type="ChEBI" id="CHEBI:15378"/>
        <dbReference type="ChEBI" id="CHEBI:30616"/>
        <dbReference type="ChEBI" id="CHEBI:32551"/>
        <dbReference type="ChEBI" id="CHEBI:33019"/>
        <dbReference type="ChEBI" id="CHEBI:82748"/>
        <dbReference type="ChEBI" id="CHEBI:83665"/>
        <dbReference type="ChEBI" id="CHEBI:456215"/>
        <dbReference type="EC" id="6.3.4.19"/>
    </reaction>
</comment>
<keyword evidence="6" id="KW-0963">Cytoplasm</keyword>
<gene>
    <name evidence="6" type="primary">tilS</name>
    <name evidence="8" type="ORF">SAMN04488005_0323</name>
</gene>
<reference evidence="9" key="1">
    <citation type="submission" date="2016-10" db="EMBL/GenBank/DDBJ databases">
        <authorList>
            <person name="Varghese N."/>
            <person name="Submissions S."/>
        </authorList>
    </citation>
    <scope>NUCLEOTIDE SEQUENCE [LARGE SCALE GENOMIC DNA]</scope>
    <source>
        <strain evidence="9">DSM 26879</strain>
    </source>
</reference>
<keyword evidence="9" id="KW-1185">Reference proteome</keyword>
<keyword evidence="3 6" id="KW-0547">Nucleotide-binding</keyword>
<evidence type="ECO:0000313" key="9">
    <source>
        <dbReference type="Proteomes" id="UP000199478"/>
    </source>
</evidence>
<evidence type="ECO:0000259" key="7">
    <source>
        <dbReference type="Pfam" id="PF01171"/>
    </source>
</evidence>
<evidence type="ECO:0000313" key="8">
    <source>
        <dbReference type="EMBL" id="SFR32516.1"/>
    </source>
</evidence>
<dbReference type="GO" id="GO:0006400">
    <property type="term" value="P:tRNA modification"/>
    <property type="evidence" value="ECO:0007669"/>
    <property type="project" value="UniProtKB-UniRule"/>
</dbReference>
<dbReference type="GO" id="GO:0005524">
    <property type="term" value="F:ATP binding"/>
    <property type="evidence" value="ECO:0007669"/>
    <property type="project" value="UniProtKB-UniRule"/>
</dbReference>
<feature type="domain" description="tRNA(Ile)-lysidine/2-thiocytidine synthase N-terminal" evidence="7">
    <location>
        <begin position="31"/>
        <end position="205"/>
    </location>
</feature>
<keyword evidence="2 6" id="KW-0819">tRNA processing</keyword>
<dbReference type="NCBIfam" id="TIGR02432">
    <property type="entry name" value="lysidine_TilS_N"/>
    <property type="match status" value="1"/>
</dbReference>
<dbReference type="RefSeq" id="WP_090195593.1">
    <property type="nucleotide sequence ID" value="NZ_FOYP01000001.1"/>
</dbReference>